<name>N6TSV0_DENPD</name>
<feature type="region of interest" description="Disordered" evidence="1">
    <location>
        <begin position="29"/>
        <end position="58"/>
    </location>
</feature>
<feature type="non-terminal residue" evidence="2">
    <location>
        <position position="1"/>
    </location>
</feature>
<evidence type="ECO:0000256" key="1">
    <source>
        <dbReference type="SAM" id="MobiDB-lite"/>
    </source>
</evidence>
<proteinExistence type="predicted"/>
<accession>N6TSV0</accession>
<evidence type="ECO:0000313" key="2">
    <source>
        <dbReference type="EMBL" id="ENN83544.1"/>
    </source>
</evidence>
<reference evidence="2" key="1">
    <citation type="journal article" date="2013" name="Genome Biol.">
        <title>Draft genome of the mountain pine beetle, Dendroctonus ponderosae Hopkins, a major forest pest.</title>
        <authorList>
            <person name="Keeling C.I."/>
            <person name="Yuen M.M."/>
            <person name="Liao N.Y."/>
            <person name="Docking T.R."/>
            <person name="Chan S.K."/>
            <person name="Taylor G.A."/>
            <person name="Palmquist D.L."/>
            <person name="Jackman S.D."/>
            <person name="Nguyen A."/>
            <person name="Li M."/>
            <person name="Henderson H."/>
            <person name="Janes J.K."/>
            <person name="Zhao Y."/>
            <person name="Pandoh P."/>
            <person name="Moore R."/>
            <person name="Sperling F.A."/>
            <person name="Huber D.P."/>
            <person name="Birol I."/>
            <person name="Jones S.J."/>
            <person name="Bohlmann J."/>
        </authorList>
    </citation>
    <scope>NUCLEOTIDE SEQUENCE</scope>
</reference>
<protein>
    <submittedName>
        <fullName evidence="2">Uncharacterized protein</fullName>
    </submittedName>
</protein>
<dbReference type="EMBL" id="KB734550">
    <property type="protein sequence ID" value="ENN83544.1"/>
    <property type="molecule type" value="Genomic_DNA"/>
</dbReference>
<dbReference type="AlphaFoldDB" id="N6TSV0"/>
<feature type="compositionally biased region" description="Polar residues" evidence="1">
    <location>
        <begin position="49"/>
        <end position="58"/>
    </location>
</feature>
<dbReference type="HOGENOM" id="CLU_2981196_0_0_1"/>
<organism evidence="2">
    <name type="scientific">Dendroctonus ponderosae</name>
    <name type="common">Mountain pine beetle</name>
    <dbReference type="NCBI Taxonomy" id="77166"/>
    <lineage>
        <taxon>Eukaryota</taxon>
        <taxon>Metazoa</taxon>
        <taxon>Ecdysozoa</taxon>
        <taxon>Arthropoda</taxon>
        <taxon>Hexapoda</taxon>
        <taxon>Insecta</taxon>
        <taxon>Pterygota</taxon>
        <taxon>Neoptera</taxon>
        <taxon>Endopterygota</taxon>
        <taxon>Coleoptera</taxon>
        <taxon>Polyphaga</taxon>
        <taxon>Cucujiformia</taxon>
        <taxon>Curculionidae</taxon>
        <taxon>Scolytinae</taxon>
        <taxon>Dendroctonus</taxon>
    </lineage>
</organism>
<gene>
    <name evidence="2" type="ORF">YQE_000100</name>
</gene>
<sequence>MRRALLGYNNSIHSATKFTPFEIIKGHINDTNPFDLSDHVNKDDEDNSNDPGTSSSKR</sequence>